<evidence type="ECO:0000259" key="2">
    <source>
        <dbReference type="Pfam" id="PF22725"/>
    </source>
</evidence>
<sequence length="377" mass="39344">MPNGLNAAFPPWIAPDGRLVARPDGECLPHELQGRAEGARSMDRCRVGLVGAGGVAQRHARVLAGFADTELVGVTDVRPAAAAALAGLHGVRTFPDVDTLLAARPDAVYVCVPPFAHGPVEEAVVTAGVPMFVEKPVAVDLVTAERIADLVARRGLLTAVGHHWRYLSVVQQARDLLAGRTVRMVSGAWWDKVPPVEWWCRRDRSGGPVVEQAAHVLDLIRVLVGEATEVTAYGDGAPPPVDGADVDSVTAATLRFAGGAVGTLSTACVLGWKHRAGLEILADGLALTLTEEGLLVCDADGERRLPADPESARVAVDRAFVDAVRGLGHDVRVPYAEALATHRLALALADSARAGGPVRLDGPAAAPVESTGVTVDA</sequence>
<dbReference type="EMBL" id="FTNF01000019">
    <property type="protein sequence ID" value="SIR80517.1"/>
    <property type="molecule type" value="Genomic_DNA"/>
</dbReference>
<dbReference type="Pfam" id="PF01408">
    <property type="entry name" value="GFO_IDH_MocA"/>
    <property type="match status" value="1"/>
</dbReference>
<dbReference type="PANTHER" id="PTHR43249">
    <property type="entry name" value="UDP-N-ACETYL-2-AMINO-2-DEOXY-D-GLUCURONATE OXIDASE"/>
    <property type="match status" value="1"/>
</dbReference>
<protein>
    <submittedName>
        <fullName evidence="3">Predicted dehydrogenase</fullName>
    </submittedName>
</protein>
<dbReference type="Proteomes" id="UP000186004">
    <property type="component" value="Unassembled WGS sequence"/>
</dbReference>
<reference evidence="3 4" key="1">
    <citation type="submission" date="2017-01" db="EMBL/GenBank/DDBJ databases">
        <authorList>
            <person name="Mah S.A."/>
            <person name="Swanson W.J."/>
            <person name="Moy G.W."/>
            <person name="Vacquier V.D."/>
        </authorList>
    </citation>
    <scope>NUCLEOTIDE SEQUENCE [LARGE SCALE GENOMIC DNA]</scope>
    <source>
        <strain evidence="3 4">DSM 45758</strain>
    </source>
</reference>
<dbReference type="Gene3D" id="3.40.50.720">
    <property type="entry name" value="NAD(P)-binding Rossmann-like Domain"/>
    <property type="match status" value="1"/>
</dbReference>
<dbReference type="InterPro" id="IPR000683">
    <property type="entry name" value="Gfo/Idh/MocA-like_OxRdtase_N"/>
</dbReference>
<dbReference type="AlphaFoldDB" id="A0A1N7DXE5"/>
<dbReference type="Gene3D" id="3.30.360.10">
    <property type="entry name" value="Dihydrodipicolinate Reductase, domain 2"/>
    <property type="match status" value="1"/>
</dbReference>
<proteinExistence type="predicted"/>
<dbReference type="InterPro" id="IPR055170">
    <property type="entry name" value="GFO_IDH_MocA-like_dom"/>
</dbReference>
<feature type="domain" description="Gfo/Idh/MocA-like oxidoreductase N-terminal" evidence="1">
    <location>
        <begin position="46"/>
        <end position="162"/>
    </location>
</feature>
<dbReference type="SUPFAM" id="SSF51735">
    <property type="entry name" value="NAD(P)-binding Rossmann-fold domains"/>
    <property type="match status" value="1"/>
</dbReference>
<organism evidence="3 4">
    <name type="scientific">Micromonospora avicenniae</name>
    <dbReference type="NCBI Taxonomy" id="1198245"/>
    <lineage>
        <taxon>Bacteria</taxon>
        <taxon>Bacillati</taxon>
        <taxon>Actinomycetota</taxon>
        <taxon>Actinomycetes</taxon>
        <taxon>Micromonosporales</taxon>
        <taxon>Micromonosporaceae</taxon>
        <taxon>Micromonospora</taxon>
    </lineage>
</organism>
<name>A0A1N7DXE5_9ACTN</name>
<dbReference type="STRING" id="1198245.SAMN05444858_11935"/>
<keyword evidence="4" id="KW-1185">Reference proteome</keyword>
<dbReference type="InterPro" id="IPR052515">
    <property type="entry name" value="Gfo/Idh/MocA_Oxidoreductase"/>
</dbReference>
<dbReference type="Pfam" id="PF22725">
    <property type="entry name" value="GFO_IDH_MocA_C3"/>
    <property type="match status" value="1"/>
</dbReference>
<gene>
    <name evidence="3" type="ORF">SAMN05444858_11935</name>
</gene>
<dbReference type="SUPFAM" id="SSF55347">
    <property type="entry name" value="Glyceraldehyde-3-phosphate dehydrogenase-like, C-terminal domain"/>
    <property type="match status" value="1"/>
</dbReference>
<accession>A0A1N7DXE5</accession>
<dbReference type="PANTHER" id="PTHR43249:SF1">
    <property type="entry name" value="D-GLUCOSIDE 3-DEHYDROGENASE"/>
    <property type="match status" value="1"/>
</dbReference>
<feature type="domain" description="GFO/IDH/MocA-like oxidoreductase" evidence="2">
    <location>
        <begin position="181"/>
        <end position="280"/>
    </location>
</feature>
<evidence type="ECO:0000259" key="1">
    <source>
        <dbReference type="Pfam" id="PF01408"/>
    </source>
</evidence>
<dbReference type="GO" id="GO:0000166">
    <property type="term" value="F:nucleotide binding"/>
    <property type="evidence" value="ECO:0007669"/>
    <property type="project" value="InterPro"/>
</dbReference>
<evidence type="ECO:0000313" key="4">
    <source>
        <dbReference type="Proteomes" id="UP000186004"/>
    </source>
</evidence>
<dbReference type="InterPro" id="IPR036291">
    <property type="entry name" value="NAD(P)-bd_dom_sf"/>
</dbReference>
<evidence type="ECO:0000313" key="3">
    <source>
        <dbReference type="EMBL" id="SIR80517.1"/>
    </source>
</evidence>